<keyword evidence="1" id="KW-0418">Kinase</keyword>
<keyword evidence="1" id="KW-0808">Transferase</keyword>
<dbReference type="STRING" id="35608.A0A2U1P3G9"/>
<dbReference type="InterPro" id="IPR042240">
    <property type="entry name" value="CHASE_sf"/>
</dbReference>
<protein>
    <submittedName>
        <fullName evidence="1">Histidine kinase domain-containing protein</fullName>
    </submittedName>
</protein>
<keyword evidence="2" id="KW-1185">Reference proteome</keyword>
<dbReference type="Proteomes" id="UP000245207">
    <property type="component" value="Unassembled WGS sequence"/>
</dbReference>
<evidence type="ECO:0000313" key="1">
    <source>
        <dbReference type="EMBL" id="PWA80247.1"/>
    </source>
</evidence>
<evidence type="ECO:0000313" key="2">
    <source>
        <dbReference type="Proteomes" id="UP000245207"/>
    </source>
</evidence>
<comment type="caution">
    <text evidence="1">The sequence shown here is derived from an EMBL/GenBank/DDBJ whole genome shotgun (WGS) entry which is preliminary data.</text>
</comment>
<dbReference type="GO" id="GO:0016301">
    <property type="term" value="F:kinase activity"/>
    <property type="evidence" value="ECO:0007669"/>
    <property type="project" value="UniProtKB-KW"/>
</dbReference>
<organism evidence="1 2">
    <name type="scientific">Artemisia annua</name>
    <name type="common">Sweet wormwood</name>
    <dbReference type="NCBI Taxonomy" id="35608"/>
    <lineage>
        <taxon>Eukaryota</taxon>
        <taxon>Viridiplantae</taxon>
        <taxon>Streptophyta</taxon>
        <taxon>Embryophyta</taxon>
        <taxon>Tracheophyta</taxon>
        <taxon>Spermatophyta</taxon>
        <taxon>Magnoliopsida</taxon>
        <taxon>eudicotyledons</taxon>
        <taxon>Gunneridae</taxon>
        <taxon>Pentapetalae</taxon>
        <taxon>asterids</taxon>
        <taxon>campanulids</taxon>
        <taxon>Asterales</taxon>
        <taxon>Asteraceae</taxon>
        <taxon>Asteroideae</taxon>
        <taxon>Anthemideae</taxon>
        <taxon>Artemisiinae</taxon>
        <taxon>Artemisia</taxon>
    </lineage>
</organism>
<dbReference type="AlphaFoldDB" id="A0A2U1P3G9"/>
<gene>
    <name evidence="1" type="ORF">CTI12_AA197330</name>
</gene>
<proteinExistence type="predicted"/>
<reference evidence="1 2" key="1">
    <citation type="journal article" date="2018" name="Mol. Plant">
        <title>The genome of Artemisia annua provides insight into the evolution of Asteraceae family and artemisinin biosynthesis.</title>
        <authorList>
            <person name="Shen Q."/>
            <person name="Zhang L."/>
            <person name="Liao Z."/>
            <person name="Wang S."/>
            <person name="Yan T."/>
            <person name="Shi P."/>
            <person name="Liu M."/>
            <person name="Fu X."/>
            <person name="Pan Q."/>
            <person name="Wang Y."/>
            <person name="Lv Z."/>
            <person name="Lu X."/>
            <person name="Zhang F."/>
            <person name="Jiang W."/>
            <person name="Ma Y."/>
            <person name="Chen M."/>
            <person name="Hao X."/>
            <person name="Li L."/>
            <person name="Tang Y."/>
            <person name="Lv G."/>
            <person name="Zhou Y."/>
            <person name="Sun X."/>
            <person name="Brodelius P.E."/>
            <person name="Rose J.K.C."/>
            <person name="Tang K."/>
        </authorList>
    </citation>
    <scope>NUCLEOTIDE SEQUENCE [LARGE SCALE GENOMIC DNA]</scope>
    <source>
        <strain evidence="2">cv. Huhao1</strain>
        <tissue evidence="1">Leaf</tissue>
    </source>
</reference>
<dbReference type="OrthoDB" id="5464at2759"/>
<accession>A0A2U1P3G9</accession>
<dbReference type="EMBL" id="PKPP01001747">
    <property type="protein sequence ID" value="PWA80247.1"/>
    <property type="molecule type" value="Genomic_DNA"/>
</dbReference>
<sequence length="286" mass="31612">MQLNCRVKFGCVNDILDTKVLRGVLDLKGASRKADKATIVDMDRRVYGAMIASATSPSYVYCWYCFASSSKPQISYVEDPKNMLRAQSTGKPVLTSSFKLLGSNHLRVALTIPVYKSKLPPNASIRNRSFLQMHLYEIFTLLMLEDLLLMEPCSEASNSDNMGWSRLNVRVPQGMLRGCVAVGCQRKDSNTSNTTNKHQFEITAVAGLQVHSLECCSVSGVQKIANVVNSSVNQTNGGCWQWWRRGEWLNATHDCYDGCTSFMMGEASNGQVGLILAPHTPAKSII</sequence>
<dbReference type="Gene3D" id="3.30.450.350">
    <property type="entry name" value="CHASE domain"/>
    <property type="match status" value="1"/>
</dbReference>
<name>A0A2U1P3G9_ARTAN</name>